<sequence length="191" mass="20712">MRRLIVSTLVALDGVVEDPGGMAGSERGGWANPYFNEEAVERSIEHLQGCDYFLCGRRTYEMFSQAWPSATGPYAKALNEIPKLVASRTLDEPLTWNAWLLETDDPLAELETIKREDGRDIIMYGSVSLMAALFARGLVDQLDLLVCPVVVGAGQQLFGSGTPTIPMELAAQTSLTTGVAVLSYRPINSGA</sequence>
<comment type="caution">
    <text evidence="2">The sequence shown here is derived from an EMBL/GenBank/DDBJ whole genome shotgun (WGS) entry which is preliminary data.</text>
</comment>
<dbReference type="SUPFAM" id="SSF53597">
    <property type="entry name" value="Dihydrofolate reductase-like"/>
    <property type="match status" value="1"/>
</dbReference>
<protein>
    <submittedName>
        <fullName evidence="2">Dihydrofolate reductase</fullName>
    </submittedName>
</protein>
<dbReference type="Pfam" id="PF01872">
    <property type="entry name" value="RibD_C"/>
    <property type="match status" value="1"/>
</dbReference>
<dbReference type="GO" id="GO:0009231">
    <property type="term" value="P:riboflavin biosynthetic process"/>
    <property type="evidence" value="ECO:0007669"/>
    <property type="project" value="InterPro"/>
</dbReference>
<dbReference type="Proteomes" id="UP000316298">
    <property type="component" value="Unassembled WGS sequence"/>
</dbReference>
<organism evidence="2 3">
    <name type="scientific">Kribbella jejuensis</name>
    <dbReference type="NCBI Taxonomy" id="236068"/>
    <lineage>
        <taxon>Bacteria</taxon>
        <taxon>Bacillati</taxon>
        <taxon>Actinomycetota</taxon>
        <taxon>Actinomycetes</taxon>
        <taxon>Propionibacteriales</taxon>
        <taxon>Kribbellaceae</taxon>
        <taxon>Kribbella</taxon>
    </lineage>
</organism>
<dbReference type="RefSeq" id="WP_141851870.1">
    <property type="nucleotide sequence ID" value="NZ_BAAAKA010000008.1"/>
</dbReference>
<dbReference type="GO" id="GO:0008703">
    <property type="term" value="F:5-amino-6-(5-phosphoribosylamino)uracil reductase activity"/>
    <property type="evidence" value="ECO:0007669"/>
    <property type="project" value="InterPro"/>
</dbReference>
<dbReference type="InterPro" id="IPR002734">
    <property type="entry name" value="RibDG_C"/>
</dbReference>
<keyword evidence="3" id="KW-1185">Reference proteome</keyword>
<dbReference type="OrthoDB" id="3471498at2"/>
<gene>
    <name evidence="2" type="ORF">FB475_0353</name>
</gene>
<evidence type="ECO:0000313" key="3">
    <source>
        <dbReference type="Proteomes" id="UP000316298"/>
    </source>
</evidence>
<feature type="domain" description="Bacterial bifunctional deaminase-reductase C-terminal" evidence="1">
    <location>
        <begin position="4"/>
        <end position="179"/>
    </location>
</feature>
<dbReference type="Gene3D" id="3.40.430.10">
    <property type="entry name" value="Dihydrofolate Reductase, subunit A"/>
    <property type="match status" value="1"/>
</dbReference>
<proteinExistence type="predicted"/>
<reference evidence="2 3" key="1">
    <citation type="submission" date="2019-06" db="EMBL/GenBank/DDBJ databases">
        <title>Sequencing the genomes of 1000 actinobacteria strains.</title>
        <authorList>
            <person name="Klenk H.-P."/>
        </authorList>
    </citation>
    <scope>NUCLEOTIDE SEQUENCE [LARGE SCALE GENOMIC DNA]</scope>
    <source>
        <strain evidence="2 3">DSM 17305</strain>
    </source>
</reference>
<evidence type="ECO:0000313" key="2">
    <source>
        <dbReference type="EMBL" id="TQJ16261.1"/>
    </source>
</evidence>
<evidence type="ECO:0000259" key="1">
    <source>
        <dbReference type="Pfam" id="PF01872"/>
    </source>
</evidence>
<dbReference type="InterPro" id="IPR024072">
    <property type="entry name" value="DHFR-like_dom_sf"/>
</dbReference>
<dbReference type="EMBL" id="VFMM01000001">
    <property type="protein sequence ID" value="TQJ16261.1"/>
    <property type="molecule type" value="Genomic_DNA"/>
</dbReference>
<name>A0A542ELP2_9ACTN</name>
<dbReference type="AlphaFoldDB" id="A0A542ELP2"/>
<accession>A0A542ELP2</accession>